<evidence type="ECO:0000256" key="3">
    <source>
        <dbReference type="ARBA" id="ARBA00025786"/>
    </source>
</evidence>
<organism evidence="18 19">
    <name type="scientific">Macrostomum lignano</name>
    <dbReference type="NCBI Taxonomy" id="282301"/>
    <lineage>
        <taxon>Eukaryota</taxon>
        <taxon>Metazoa</taxon>
        <taxon>Spiralia</taxon>
        <taxon>Lophotrochozoa</taxon>
        <taxon>Platyhelminthes</taxon>
        <taxon>Rhabditophora</taxon>
        <taxon>Macrostomorpha</taxon>
        <taxon>Macrostomida</taxon>
        <taxon>Macrostomidae</taxon>
        <taxon>Macrostomum</taxon>
    </lineage>
</organism>
<comment type="similarity">
    <text evidence="3">Belongs to the acetyltransferase family. ARD1 subfamily.</text>
</comment>
<dbReference type="Proteomes" id="UP000095280">
    <property type="component" value="Unplaced"/>
</dbReference>
<evidence type="ECO:0000256" key="16">
    <source>
        <dbReference type="ARBA" id="ARBA00048890"/>
    </source>
</evidence>
<dbReference type="Pfam" id="PF00583">
    <property type="entry name" value="Acetyltransf_1"/>
    <property type="match status" value="1"/>
</dbReference>
<evidence type="ECO:0000256" key="2">
    <source>
        <dbReference type="ARBA" id="ARBA00023315"/>
    </source>
</evidence>
<name>A0A1I8IYZ0_9PLAT</name>
<evidence type="ECO:0000313" key="18">
    <source>
        <dbReference type="Proteomes" id="UP000095280"/>
    </source>
</evidence>
<comment type="function">
    <text evidence="12">Catalytic subunit of the NatB complex which catalyzes acetylation of the N-terminal methionine residues of peptides beginning with Met-Asp, Met-Glu, Met-Asn and Met-Gln. Proteins with cell cycle functions are overrepresented in the pool of NatB substrates. Required for maintaining the structure and function of actomyosin fibers and for proper cellular migration.</text>
</comment>
<dbReference type="PROSITE" id="PS51186">
    <property type="entry name" value="GNAT"/>
    <property type="match status" value="1"/>
</dbReference>
<dbReference type="AlphaFoldDB" id="A0A1I8IYZ0"/>
<dbReference type="Gene3D" id="3.40.710.10">
    <property type="entry name" value="DD-peptidase/beta-lactamase superfamily"/>
    <property type="match status" value="1"/>
</dbReference>
<evidence type="ECO:0000256" key="13">
    <source>
        <dbReference type="ARBA" id="ARBA00047385"/>
    </source>
</evidence>
<sequence length="314" mass="35309">YGLSFYLTYLVHWPEYFKIAESSDGRVMGYVMGKSEGYNEKWHGHVTALSVAPEFRRLGLAGKLMAGLEDVSEKKRAYFVDLFVRVSNDVAVALYKKLGYTVYRRVLEYYSGNSSPMFEQDEDAFDMRKSLSRDPERKSMIPLEKPSRSESGAGFAVYFKGEAVLEMTAGYRDLDYLVPWSHTTLAYGMSICKAVAALCLAQLVDRGFANYSEPVAKYWPEFGQAGKESITLRQLLSHQAGLVGLDRRLTFSEIAENAPVVAEILAKQKPALPLGTVAYHGLTFGLYADQLIRRIDPKGRSIDQYFHEEIAKPA</sequence>
<dbReference type="Gene3D" id="3.40.630.30">
    <property type="match status" value="1"/>
</dbReference>
<evidence type="ECO:0000256" key="9">
    <source>
        <dbReference type="ARBA" id="ARBA00042702"/>
    </source>
</evidence>
<comment type="catalytic activity">
    <reaction evidence="14">
        <text>N-terminal L-methionyl-L-asparaginyl-[protein] + acetyl-CoA = N-terminal N(alpha)-acetyl-L-methionyl-L-asparaginyl-[protein] + CoA + H(+)</text>
        <dbReference type="Rhea" id="RHEA:50484"/>
        <dbReference type="Rhea" id="RHEA-COMP:12694"/>
        <dbReference type="Rhea" id="RHEA-COMP:12695"/>
        <dbReference type="ChEBI" id="CHEBI:15378"/>
        <dbReference type="ChEBI" id="CHEBI:57287"/>
        <dbReference type="ChEBI" id="CHEBI:57288"/>
        <dbReference type="ChEBI" id="CHEBI:133356"/>
        <dbReference type="ChEBI" id="CHEBI:133358"/>
        <dbReference type="EC" id="2.3.1.254"/>
    </reaction>
</comment>
<dbReference type="GO" id="GO:0120518">
    <property type="term" value="F:protein N-terminal-methionine acetyltransferase activity"/>
    <property type="evidence" value="ECO:0007669"/>
    <property type="project" value="UniProtKB-EC"/>
</dbReference>
<dbReference type="PANTHER" id="PTHR45910">
    <property type="entry name" value="N-ALPHA-ACETYLTRANSFERASE 20"/>
    <property type="match status" value="1"/>
</dbReference>
<evidence type="ECO:0000256" key="14">
    <source>
        <dbReference type="ARBA" id="ARBA00047402"/>
    </source>
</evidence>
<dbReference type="SUPFAM" id="SSF56601">
    <property type="entry name" value="beta-lactamase/transpeptidase-like"/>
    <property type="match status" value="1"/>
</dbReference>
<dbReference type="Pfam" id="PF00144">
    <property type="entry name" value="Beta-lactamase"/>
    <property type="match status" value="1"/>
</dbReference>
<evidence type="ECO:0000313" key="19">
    <source>
        <dbReference type="WBParaSite" id="maker-uti_cns_0034732-snap-gene-0.1-mRNA-1"/>
    </source>
</evidence>
<evidence type="ECO:0000256" key="11">
    <source>
        <dbReference type="ARBA" id="ARBA00042743"/>
    </source>
</evidence>
<evidence type="ECO:0000256" key="7">
    <source>
        <dbReference type="ARBA" id="ARBA00041220"/>
    </source>
</evidence>
<dbReference type="InterPro" id="IPR012338">
    <property type="entry name" value="Beta-lactam/transpept-like"/>
</dbReference>
<dbReference type="EC" id="2.3.1.254" evidence="5"/>
<feature type="domain" description="N-acetyltransferase" evidence="17">
    <location>
        <begin position="1"/>
        <end position="132"/>
    </location>
</feature>
<keyword evidence="1" id="KW-0808">Transferase</keyword>
<evidence type="ECO:0000259" key="17">
    <source>
        <dbReference type="PROSITE" id="PS51186"/>
    </source>
</evidence>
<keyword evidence="18" id="KW-1185">Reference proteome</keyword>
<dbReference type="GO" id="GO:0031416">
    <property type="term" value="C:NatB complex"/>
    <property type="evidence" value="ECO:0007669"/>
    <property type="project" value="TreeGrafter"/>
</dbReference>
<protein>
    <recommendedName>
        <fullName evidence="6">N-alpha-acetyltransferase 20</fullName>
        <ecNumber evidence="5">2.3.1.254</ecNumber>
    </recommendedName>
    <alternativeName>
        <fullName evidence="10">Methionine N-acetyltransferase</fullName>
    </alternativeName>
    <alternativeName>
        <fullName evidence="7">N-acetyltransferase 5</fullName>
    </alternativeName>
    <alternativeName>
        <fullName evidence="11">N-terminal acetyltransferase B complex catalytic subunit NAA20</fullName>
    </alternativeName>
    <alternativeName>
        <fullName evidence="9">N-terminal acetyltransferase B complex catalytic subunit NAT5</fullName>
    </alternativeName>
    <alternativeName>
        <fullName evidence="8">NatB catalytic subunit</fullName>
    </alternativeName>
</protein>
<dbReference type="InterPro" id="IPR016181">
    <property type="entry name" value="Acyl_CoA_acyltransferase"/>
</dbReference>
<evidence type="ECO:0000256" key="12">
    <source>
        <dbReference type="ARBA" id="ARBA00046112"/>
    </source>
</evidence>
<comment type="catalytic activity">
    <reaction evidence="13">
        <text>N-terminal L-methionyl-L-aspartyl-[protein] + acetyl-CoA = N-terminal N(alpha)-acetyl-L-methionyl-L-aspartyl-[protein] + CoA + H(+)</text>
        <dbReference type="Rhea" id="RHEA:50480"/>
        <dbReference type="Rhea" id="RHEA-COMP:12692"/>
        <dbReference type="Rhea" id="RHEA-COMP:12693"/>
        <dbReference type="ChEBI" id="CHEBI:15378"/>
        <dbReference type="ChEBI" id="CHEBI:57287"/>
        <dbReference type="ChEBI" id="CHEBI:57288"/>
        <dbReference type="ChEBI" id="CHEBI:133045"/>
        <dbReference type="ChEBI" id="CHEBI:133063"/>
        <dbReference type="EC" id="2.3.1.254"/>
    </reaction>
</comment>
<evidence type="ECO:0000256" key="1">
    <source>
        <dbReference type="ARBA" id="ARBA00022679"/>
    </source>
</evidence>
<comment type="catalytic activity">
    <reaction evidence="16">
        <text>N-terminal L-methionyl-L-glutamyl-[protein] + acetyl-CoA = N-terminal N(alpha)-acetyl-L-methionyl-L-glutamyl-[protein] + CoA + H(+)</text>
        <dbReference type="Rhea" id="RHEA:50488"/>
        <dbReference type="Rhea" id="RHEA-COMP:12696"/>
        <dbReference type="Rhea" id="RHEA-COMP:12697"/>
        <dbReference type="ChEBI" id="CHEBI:15378"/>
        <dbReference type="ChEBI" id="CHEBI:57287"/>
        <dbReference type="ChEBI" id="CHEBI:57288"/>
        <dbReference type="ChEBI" id="CHEBI:133359"/>
        <dbReference type="ChEBI" id="CHEBI:133360"/>
        <dbReference type="EC" id="2.3.1.254"/>
    </reaction>
</comment>
<keyword evidence="2" id="KW-0012">Acyltransferase</keyword>
<dbReference type="InterPro" id="IPR000182">
    <property type="entry name" value="GNAT_dom"/>
</dbReference>
<accession>A0A1I8IYZ0</accession>
<dbReference type="WBParaSite" id="maker-uti_cns_0034732-snap-gene-0.1-mRNA-1">
    <property type="protein sequence ID" value="maker-uti_cns_0034732-snap-gene-0.1-mRNA-1"/>
    <property type="gene ID" value="maker-uti_cns_0034732-snap-gene-0.1"/>
</dbReference>
<reference evidence="19" key="1">
    <citation type="submission" date="2016-11" db="UniProtKB">
        <authorList>
            <consortium name="WormBaseParasite"/>
        </authorList>
    </citation>
    <scope>IDENTIFICATION</scope>
</reference>
<evidence type="ECO:0000256" key="8">
    <source>
        <dbReference type="ARBA" id="ARBA00042295"/>
    </source>
</evidence>
<dbReference type="InterPro" id="IPR001466">
    <property type="entry name" value="Beta-lactam-related"/>
</dbReference>
<dbReference type="SUPFAM" id="SSF55729">
    <property type="entry name" value="Acyl-CoA N-acyltransferases (Nat)"/>
    <property type="match status" value="1"/>
</dbReference>
<evidence type="ECO:0000256" key="15">
    <source>
        <dbReference type="ARBA" id="ARBA00048177"/>
    </source>
</evidence>
<evidence type="ECO:0000256" key="6">
    <source>
        <dbReference type="ARBA" id="ARBA00039529"/>
    </source>
</evidence>
<evidence type="ECO:0000256" key="10">
    <source>
        <dbReference type="ARBA" id="ARBA00042723"/>
    </source>
</evidence>
<proteinExistence type="inferred from homology"/>
<comment type="subunit">
    <text evidence="4">Component of the N-terminal acetyltransferase B (NatB) complex which is composed of NAA20 and NAA25.</text>
</comment>
<comment type="catalytic activity">
    <reaction evidence="15">
        <text>N-terminal L-methionyl-L-glutaminyl-[protein] + acetyl-CoA = N-terminal N(alpha)-acetyl-L-methionyl-L-glutaminyl-[protein] + CoA + H(+)</text>
        <dbReference type="Rhea" id="RHEA:50492"/>
        <dbReference type="Rhea" id="RHEA-COMP:12698"/>
        <dbReference type="Rhea" id="RHEA-COMP:12699"/>
        <dbReference type="ChEBI" id="CHEBI:15378"/>
        <dbReference type="ChEBI" id="CHEBI:57287"/>
        <dbReference type="ChEBI" id="CHEBI:57288"/>
        <dbReference type="ChEBI" id="CHEBI:133361"/>
        <dbReference type="ChEBI" id="CHEBI:133362"/>
        <dbReference type="EC" id="2.3.1.254"/>
    </reaction>
</comment>
<evidence type="ECO:0000256" key="5">
    <source>
        <dbReference type="ARBA" id="ARBA00039120"/>
    </source>
</evidence>
<evidence type="ECO:0000256" key="4">
    <source>
        <dbReference type="ARBA" id="ARBA00038748"/>
    </source>
</evidence>
<dbReference type="PANTHER" id="PTHR45910:SF1">
    <property type="entry name" value="N-ALPHA-ACETYLTRANSFERASE 20"/>
    <property type="match status" value="1"/>
</dbReference>
<dbReference type="InterPro" id="IPR051646">
    <property type="entry name" value="NatB_acetyltransferase_subunit"/>
</dbReference>
<dbReference type="CDD" id="cd04301">
    <property type="entry name" value="NAT_SF"/>
    <property type="match status" value="1"/>
</dbReference>